<comment type="caution">
    <text evidence="2">The sequence shown here is derived from an EMBL/GenBank/DDBJ whole genome shotgun (WGS) entry which is preliminary data.</text>
</comment>
<evidence type="ECO:0000313" key="3">
    <source>
        <dbReference type="Proteomes" id="UP001595803"/>
    </source>
</evidence>
<dbReference type="EMBL" id="JBHRZG010000004">
    <property type="protein sequence ID" value="MFC3832046.1"/>
    <property type="molecule type" value="Genomic_DNA"/>
</dbReference>
<evidence type="ECO:0000256" key="1">
    <source>
        <dbReference type="SAM" id="SignalP"/>
    </source>
</evidence>
<dbReference type="RefSeq" id="WP_322473471.1">
    <property type="nucleotide sequence ID" value="NZ_JBHRZG010000004.1"/>
</dbReference>
<name>A0ABV7Z714_9DEIO</name>
<accession>A0ABV7Z714</accession>
<gene>
    <name evidence="2" type="ORF">ACFOSB_04190</name>
</gene>
<organism evidence="2 3">
    <name type="scientific">Deinococcus rufus</name>
    <dbReference type="NCBI Taxonomy" id="2136097"/>
    <lineage>
        <taxon>Bacteria</taxon>
        <taxon>Thermotogati</taxon>
        <taxon>Deinococcota</taxon>
        <taxon>Deinococci</taxon>
        <taxon>Deinococcales</taxon>
        <taxon>Deinococcaceae</taxon>
        <taxon>Deinococcus</taxon>
    </lineage>
</organism>
<evidence type="ECO:0000313" key="2">
    <source>
        <dbReference type="EMBL" id="MFC3832046.1"/>
    </source>
</evidence>
<keyword evidence="1" id="KW-0732">Signal</keyword>
<protein>
    <recommendedName>
        <fullName evidence="4">DUF2135 domain-containing protein</fullName>
    </recommendedName>
</protein>
<keyword evidence="3" id="KW-1185">Reference proteome</keyword>
<feature type="chain" id="PRO_5046123772" description="DUF2135 domain-containing protein" evidence="1">
    <location>
        <begin position="27"/>
        <end position="253"/>
    </location>
</feature>
<evidence type="ECO:0008006" key="4">
    <source>
        <dbReference type="Google" id="ProtNLM"/>
    </source>
</evidence>
<sequence>MRRSHRFRIPALAGLLGALAAGPAGAQVEESSAGPTCGRPQYVAQIDPNARRTTMAVSVNGRAIDLTDGSRVKRSVTPLMTAENRVQIRWTPISVGGNGKMYDTPTVIQMLHGSRATTVFQFDPSDYPNRREIAVKFKAPPAGNIACAPDAYLAKLDYSHEGPFEWTVAVNGSYHAYILGNATVDLRPFLVKGKNTVTLSWRVIGGSGKRNLSDRKVAQITSTVNGNTKSLLSFGFKNVVGSKGSRSVTITVP</sequence>
<dbReference type="Proteomes" id="UP001595803">
    <property type="component" value="Unassembled WGS sequence"/>
</dbReference>
<feature type="signal peptide" evidence="1">
    <location>
        <begin position="1"/>
        <end position="26"/>
    </location>
</feature>
<reference evidence="3" key="1">
    <citation type="journal article" date="2019" name="Int. J. Syst. Evol. Microbiol.">
        <title>The Global Catalogue of Microorganisms (GCM) 10K type strain sequencing project: providing services to taxonomists for standard genome sequencing and annotation.</title>
        <authorList>
            <consortium name="The Broad Institute Genomics Platform"/>
            <consortium name="The Broad Institute Genome Sequencing Center for Infectious Disease"/>
            <person name="Wu L."/>
            <person name="Ma J."/>
        </authorList>
    </citation>
    <scope>NUCLEOTIDE SEQUENCE [LARGE SCALE GENOMIC DNA]</scope>
    <source>
        <strain evidence="3">CCTCC AB 2017081</strain>
    </source>
</reference>
<proteinExistence type="predicted"/>